<reference evidence="1 2" key="1">
    <citation type="journal article" date="2017" name="Gigascience">
        <title>Draft genome of the honey bee ectoparasitic mite, Tropilaelaps mercedesae, is shaped by the parasitic life history.</title>
        <authorList>
            <person name="Dong X."/>
            <person name="Armstrong S.D."/>
            <person name="Xia D."/>
            <person name="Makepeace B.L."/>
            <person name="Darby A.C."/>
            <person name="Kadowaki T."/>
        </authorList>
    </citation>
    <scope>NUCLEOTIDE SEQUENCE [LARGE SCALE GENOMIC DNA]</scope>
    <source>
        <strain evidence="1">Wuxi-XJTLU</strain>
    </source>
</reference>
<dbReference type="AlphaFoldDB" id="A0A1V9XRX2"/>
<name>A0A1V9XRX2_9ACAR</name>
<sequence>MSGKFKRLFDTGLAHSIDPIATSSPPDWVSHQCAPQLHVPRGFALTSGIGLSGVRILFLPRRSAAAQMLHLRHFCASAMRMWPGGAGFCRPRRQGALAVFMAASSFRVAQRVAANIILLPAGGSVASLFHRRIPMVVGLGVFRDAECRGSRRRRLENSGRPERLPFRYY</sequence>
<dbReference type="EMBL" id="MNPL01005192">
    <property type="protein sequence ID" value="OQR76183.1"/>
    <property type="molecule type" value="Genomic_DNA"/>
</dbReference>
<proteinExistence type="predicted"/>
<evidence type="ECO:0000313" key="1">
    <source>
        <dbReference type="EMBL" id="OQR76183.1"/>
    </source>
</evidence>
<organism evidence="1 2">
    <name type="scientific">Tropilaelaps mercedesae</name>
    <dbReference type="NCBI Taxonomy" id="418985"/>
    <lineage>
        <taxon>Eukaryota</taxon>
        <taxon>Metazoa</taxon>
        <taxon>Ecdysozoa</taxon>
        <taxon>Arthropoda</taxon>
        <taxon>Chelicerata</taxon>
        <taxon>Arachnida</taxon>
        <taxon>Acari</taxon>
        <taxon>Parasitiformes</taxon>
        <taxon>Mesostigmata</taxon>
        <taxon>Gamasina</taxon>
        <taxon>Dermanyssoidea</taxon>
        <taxon>Laelapidae</taxon>
        <taxon>Tropilaelaps</taxon>
    </lineage>
</organism>
<dbReference type="Proteomes" id="UP000192247">
    <property type="component" value="Unassembled WGS sequence"/>
</dbReference>
<comment type="caution">
    <text evidence="1">The sequence shown here is derived from an EMBL/GenBank/DDBJ whole genome shotgun (WGS) entry which is preliminary data.</text>
</comment>
<protein>
    <submittedName>
        <fullName evidence="1">Uncharacterized protein</fullName>
    </submittedName>
</protein>
<gene>
    <name evidence="1" type="ORF">BIW11_07945</name>
</gene>
<evidence type="ECO:0000313" key="2">
    <source>
        <dbReference type="Proteomes" id="UP000192247"/>
    </source>
</evidence>
<accession>A0A1V9XRX2</accession>
<dbReference type="InParanoid" id="A0A1V9XRX2"/>
<keyword evidence="2" id="KW-1185">Reference proteome</keyword>